<dbReference type="EMBL" id="MU117973">
    <property type="protein sequence ID" value="KAF9651775.1"/>
    <property type="molecule type" value="Genomic_DNA"/>
</dbReference>
<accession>A0ACB6ZPT9</accession>
<evidence type="ECO:0000313" key="2">
    <source>
        <dbReference type="Proteomes" id="UP000886501"/>
    </source>
</evidence>
<sequence length="198" mass="23237">MSHYTRTPRMVTPRLVPQPTPVVYAPVNTPTPYYNHELGRRQSLGPHYPGQQIYHVPASEPSHSRGHHRSSSKSRKHRRSHSTDRHGGRHHHHRRSSTPNHSVPVRYSPETQYATIPSSRHRRHSYSVPDNHYRSSSRDPHRAVPYNYREYNYHRVTHRGESIGERIKRFFGFGTHKVRFVDPSGHQVDRLGRPIYAM</sequence>
<dbReference type="Proteomes" id="UP000886501">
    <property type="component" value="Unassembled WGS sequence"/>
</dbReference>
<name>A0ACB6ZPT9_THEGA</name>
<organism evidence="1 2">
    <name type="scientific">Thelephora ganbajun</name>
    <name type="common">Ganba fungus</name>
    <dbReference type="NCBI Taxonomy" id="370292"/>
    <lineage>
        <taxon>Eukaryota</taxon>
        <taxon>Fungi</taxon>
        <taxon>Dikarya</taxon>
        <taxon>Basidiomycota</taxon>
        <taxon>Agaricomycotina</taxon>
        <taxon>Agaricomycetes</taxon>
        <taxon>Thelephorales</taxon>
        <taxon>Thelephoraceae</taxon>
        <taxon>Thelephora</taxon>
    </lineage>
</organism>
<evidence type="ECO:0000313" key="1">
    <source>
        <dbReference type="EMBL" id="KAF9651775.1"/>
    </source>
</evidence>
<gene>
    <name evidence="1" type="ORF">BDM02DRAFT_3184282</name>
</gene>
<protein>
    <submittedName>
        <fullName evidence="1">Uncharacterized protein</fullName>
    </submittedName>
</protein>
<comment type="caution">
    <text evidence="1">The sequence shown here is derived from an EMBL/GenBank/DDBJ whole genome shotgun (WGS) entry which is preliminary data.</text>
</comment>
<reference evidence="1" key="1">
    <citation type="submission" date="2019-10" db="EMBL/GenBank/DDBJ databases">
        <authorList>
            <consortium name="DOE Joint Genome Institute"/>
            <person name="Kuo A."/>
            <person name="Miyauchi S."/>
            <person name="Kiss E."/>
            <person name="Drula E."/>
            <person name="Kohler A."/>
            <person name="Sanchez-Garcia M."/>
            <person name="Andreopoulos B."/>
            <person name="Barry K.W."/>
            <person name="Bonito G."/>
            <person name="Buee M."/>
            <person name="Carver A."/>
            <person name="Chen C."/>
            <person name="Cichocki N."/>
            <person name="Clum A."/>
            <person name="Culley D."/>
            <person name="Crous P.W."/>
            <person name="Fauchery L."/>
            <person name="Girlanda M."/>
            <person name="Hayes R."/>
            <person name="Keri Z."/>
            <person name="Labutti K."/>
            <person name="Lipzen A."/>
            <person name="Lombard V."/>
            <person name="Magnuson J."/>
            <person name="Maillard F."/>
            <person name="Morin E."/>
            <person name="Murat C."/>
            <person name="Nolan M."/>
            <person name="Ohm R."/>
            <person name="Pangilinan J."/>
            <person name="Pereira M."/>
            <person name="Perotto S."/>
            <person name="Peter M."/>
            <person name="Riley R."/>
            <person name="Sitrit Y."/>
            <person name="Stielow B."/>
            <person name="Szollosi G."/>
            <person name="Zifcakova L."/>
            <person name="Stursova M."/>
            <person name="Spatafora J.W."/>
            <person name="Tedersoo L."/>
            <person name="Vaario L.-M."/>
            <person name="Yamada A."/>
            <person name="Yan M."/>
            <person name="Wang P."/>
            <person name="Xu J."/>
            <person name="Bruns T."/>
            <person name="Baldrian P."/>
            <person name="Vilgalys R."/>
            <person name="Henrissat B."/>
            <person name="Grigoriev I.V."/>
            <person name="Hibbett D."/>
            <person name="Nagy L.G."/>
            <person name="Martin F.M."/>
        </authorList>
    </citation>
    <scope>NUCLEOTIDE SEQUENCE</scope>
    <source>
        <strain evidence="1">P2</strain>
    </source>
</reference>
<keyword evidence="2" id="KW-1185">Reference proteome</keyword>
<proteinExistence type="predicted"/>
<reference evidence="1" key="2">
    <citation type="journal article" date="2020" name="Nat. Commun.">
        <title>Large-scale genome sequencing of mycorrhizal fungi provides insights into the early evolution of symbiotic traits.</title>
        <authorList>
            <person name="Miyauchi S."/>
            <person name="Kiss E."/>
            <person name="Kuo A."/>
            <person name="Drula E."/>
            <person name="Kohler A."/>
            <person name="Sanchez-Garcia M."/>
            <person name="Morin E."/>
            <person name="Andreopoulos B."/>
            <person name="Barry K.W."/>
            <person name="Bonito G."/>
            <person name="Buee M."/>
            <person name="Carver A."/>
            <person name="Chen C."/>
            <person name="Cichocki N."/>
            <person name="Clum A."/>
            <person name="Culley D."/>
            <person name="Crous P.W."/>
            <person name="Fauchery L."/>
            <person name="Girlanda M."/>
            <person name="Hayes R.D."/>
            <person name="Keri Z."/>
            <person name="LaButti K."/>
            <person name="Lipzen A."/>
            <person name="Lombard V."/>
            <person name="Magnuson J."/>
            <person name="Maillard F."/>
            <person name="Murat C."/>
            <person name="Nolan M."/>
            <person name="Ohm R.A."/>
            <person name="Pangilinan J."/>
            <person name="Pereira M.F."/>
            <person name="Perotto S."/>
            <person name="Peter M."/>
            <person name="Pfister S."/>
            <person name="Riley R."/>
            <person name="Sitrit Y."/>
            <person name="Stielow J.B."/>
            <person name="Szollosi G."/>
            <person name="Zifcakova L."/>
            <person name="Stursova M."/>
            <person name="Spatafora J.W."/>
            <person name="Tedersoo L."/>
            <person name="Vaario L.M."/>
            <person name="Yamada A."/>
            <person name="Yan M."/>
            <person name="Wang P."/>
            <person name="Xu J."/>
            <person name="Bruns T."/>
            <person name="Baldrian P."/>
            <person name="Vilgalys R."/>
            <person name="Dunand C."/>
            <person name="Henrissat B."/>
            <person name="Grigoriev I.V."/>
            <person name="Hibbett D."/>
            <person name="Nagy L.G."/>
            <person name="Martin F.M."/>
        </authorList>
    </citation>
    <scope>NUCLEOTIDE SEQUENCE</scope>
    <source>
        <strain evidence="1">P2</strain>
    </source>
</reference>